<reference evidence="1 2" key="1">
    <citation type="submission" date="2017-09" db="EMBL/GenBank/DDBJ databases">
        <title>Depth-based differentiation of microbial function through sediment-hosted aquifers and enrichment of novel symbionts in the deep terrestrial subsurface.</title>
        <authorList>
            <person name="Probst A.J."/>
            <person name="Ladd B."/>
            <person name="Jarett J.K."/>
            <person name="Geller-Mcgrath D.E."/>
            <person name="Sieber C.M."/>
            <person name="Emerson J.B."/>
            <person name="Anantharaman K."/>
            <person name="Thomas B.C."/>
            <person name="Malmstrom R."/>
            <person name="Stieglmeier M."/>
            <person name="Klingl A."/>
            <person name="Woyke T."/>
            <person name="Ryan C.M."/>
            <person name="Banfield J.F."/>
        </authorList>
    </citation>
    <scope>NUCLEOTIDE SEQUENCE [LARGE SCALE GENOMIC DNA]</scope>
    <source>
        <strain evidence="1">CG18_big_fil_WC_8_21_14_2_50_39_7</strain>
    </source>
</reference>
<dbReference type="AlphaFoldDB" id="A0A2H0EEC9"/>
<protein>
    <submittedName>
        <fullName evidence="1">Uncharacterized protein</fullName>
    </submittedName>
</protein>
<evidence type="ECO:0000313" key="1">
    <source>
        <dbReference type="EMBL" id="PIP92209.1"/>
    </source>
</evidence>
<comment type="caution">
    <text evidence="1">The sequence shown here is derived from an EMBL/GenBank/DDBJ whole genome shotgun (WGS) entry which is preliminary data.</text>
</comment>
<sequence length="236" mass="27562">MRKDRNKALNLRLSGKSYNEITKILDVPKSTLSGWFSGLELSEKSRKKILERVRKKSLEGLLKRNKNQTALAIKRKIDIRSRASKEIDSISKKNLFFIGITLYWAEGYKRPIIKNGRELTYHSVSLTNSDPDLIKVYLRFLKEICSVPENKINADIRIFKHQNADNLLKYWEKTTGIKKEKFGKVYYGISKSSLGKRPFNRLQYGTIQIRVNDTKLFHRIMGWINGLKKFGNLKHQ</sequence>
<dbReference type="EMBL" id="PCTX01000034">
    <property type="protein sequence ID" value="PIP92209.1"/>
    <property type="molecule type" value="Genomic_DNA"/>
</dbReference>
<name>A0A2H0EEC9_9BACT</name>
<organism evidence="1 2">
    <name type="scientific">Candidatus Wolfebacteria bacterium CG18_big_fil_WC_8_21_14_2_50_39_7</name>
    <dbReference type="NCBI Taxonomy" id="1975071"/>
    <lineage>
        <taxon>Bacteria</taxon>
        <taxon>Candidatus Wolfeibacteriota</taxon>
    </lineage>
</organism>
<evidence type="ECO:0000313" key="2">
    <source>
        <dbReference type="Proteomes" id="UP000229241"/>
    </source>
</evidence>
<dbReference type="Proteomes" id="UP000229241">
    <property type="component" value="Unassembled WGS sequence"/>
</dbReference>
<accession>A0A2H0EEC9</accession>
<gene>
    <name evidence="1" type="ORF">COW77_01200</name>
</gene>
<proteinExistence type="predicted"/>